<dbReference type="WBParaSite" id="nRc.2.0.1.t20479-RA">
    <property type="protein sequence ID" value="nRc.2.0.1.t20479-RA"/>
    <property type="gene ID" value="nRc.2.0.1.g20479"/>
</dbReference>
<evidence type="ECO:0000313" key="1">
    <source>
        <dbReference type="Proteomes" id="UP000887565"/>
    </source>
</evidence>
<sequence>MVYATPIENLAPLKNLIQSCWKKLSQEKRLESRIIIPCHIHGNQAGLAFEVVTTDIKFYYCNETVLAKHTTKTGVLETRS</sequence>
<organism evidence="1 2">
    <name type="scientific">Romanomermis culicivorax</name>
    <name type="common">Nematode worm</name>
    <dbReference type="NCBI Taxonomy" id="13658"/>
    <lineage>
        <taxon>Eukaryota</taxon>
        <taxon>Metazoa</taxon>
        <taxon>Ecdysozoa</taxon>
        <taxon>Nematoda</taxon>
        <taxon>Enoplea</taxon>
        <taxon>Dorylaimia</taxon>
        <taxon>Mermithida</taxon>
        <taxon>Mermithoidea</taxon>
        <taxon>Mermithidae</taxon>
        <taxon>Romanomermis</taxon>
    </lineage>
</organism>
<keyword evidence="1" id="KW-1185">Reference proteome</keyword>
<protein>
    <submittedName>
        <fullName evidence="2">Uncharacterized protein</fullName>
    </submittedName>
</protein>
<reference evidence="2" key="1">
    <citation type="submission" date="2022-11" db="UniProtKB">
        <authorList>
            <consortium name="WormBaseParasite"/>
        </authorList>
    </citation>
    <scope>IDENTIFICATION</scope>
</reference>
<dbReference type="Proteomes" id="UP000887565">
    <property type="component" value="Unplaced"/>
</dbReference>
<name>A0A915J2Y9_ROMCU</name>
<proteinExistence type="predicted"/>
<accession>A0A915J2Y9</accession>
<evidence type="ECO:0000313" key="2">
    <source>
        <dbReference type="WBParaSite" id="nRc.2.0.1.t20479-RA"/>
    </source>
</evidence>
<dbReference type="AlphaFoldDB" id="A0A915J2Y9"/>